<dbReference type="InterPro" id="IPR039340">
    <property type="entry name" value="Tfc4/TFIIIC-102/Sfc4"/>
</dbReference>
<dbReference type="PANTHER" id="PTHR23082">
    <property type="entry name" value="TRANSCRIPTION INITIATION FACTOR IIIC TFIIIC , POLYPEPTIDE 3-RELATED"/>
    <property type="match status" value="1"/>
</dbReference>
<dbReference type="PANTHER" id="PTHR23082:SF0">
    <property type="entry name" value="GENERAL TRANSCRIPTION FACTOR 3C POLYPEPTIDE 3"/>
    <property type="match status" value="1"/>
</dbReference>
<reference evidence="3" key="1">
    <citation type="submission" date="2022-03" db="EMBL/GenBank/DDBJ databases">
        <authorList>
            <person name="Tunstrom K."/>
        </authorList>
    </citation>
    <scope>NUCLEOTIDE SEQUENCE</scope>
</reference>
<keyword evidence="1" id="KW-0802">TPR repeat</keyword>
<comment type="caution">
    <text evidence="3">The sequence shown here is derived from an EMBL/GenBank/DDBJ whole genome shotgun (WGS) entry which is preliminary data.</text>
</comment>
<dbReference type="InterPro" id="IPR019734">
    <property type="entry name" value="TPR_rpt"/>
</dbReference>
<gene>
    <name evidence="3" type="ORF">EEDITHA_LOCUS16894</name>
</gene>
<sequence>MEENQPGPSRQNREDMDVEKELTNKFLSGEMSFAEYSSEWCNAEDDEEFEEFKRNNDDSTQSVQLAEKSIVRRRRGTRLSPALMGLMGEANLRFARGDVEMAERMCHEIIKQLPTAAEPYQTLAQIYEKDIEKSLQFSLLAAHLSHSDAEHWWRLAGMCKQVNDVKQEMICYTQAIKSERQNLETHMKRLEFLTKLEENKYPVNTLNITRVKCYHKIVTCLPSSEGEIIMKYAKLATTMYHNTSETEKAAEVMLTAYKKCSSLFTIADINILLELLILQKQYQSCIDIFVSNIGVVIEAEIQTVKNTSGEIEEHTNYLSCITPDDMAVDLKSKLLVCFIHLGAFSLVQILLNDFLSSDVEKAGDLYMDIEEAFTSVGHYEMAIKLLEPLVKNTNFDLGAVWLKYAECLLKLDREDDAMQAYYKVLKHVPQHPDACRNLYTILKNRGEIAEALKILEQDYKYVVSASLLYEQCKLLKSQNNLLKYLEVGEALFSKDLTKFRNQEELKIACRTKGNVELIYNFRSMRGESTYHEDDIQFEEEAFQLSQKDQYEFFKELLKIACDNKLYCTMQRLTFYAMISKGISQYRHAIEFYCFQACLLNRDFSNALRFIKEFLVKYPGPRTYNLLSYIINSLDENTHGKFLSRLFQRDYNIVKHMFLGNNFLISGRYLVALKYFMEYHEQCREPLSALLIAVTILAMAAQRTVDKHHNLILQGMSYLLIYKQLRKCDQEAYYNIGRAYQMLSINNLAIEYYEKALESGPITTCEKHGVIDLTKETAYNLYVLYKDQSPEIARRYIMKYLVI</sequence>
<dbReference type="SUPFAM" id="SSF48452">
    <property type="entry name" value="TPR-like"/>
    <property type="match status" value="2"/>
</dbReference>
<evidence type="ECO:0008006" key="5">
    <source>
        <dbReference type="Google" id="ProtNLM"/>
    </source>
</evidence>
<dbReference type="EMBL" id="CAKOGL010000025">
    <property type="protein sequence ID" value="CAH2102231.1"/>
    <property type="molecule type" value="Genomic_DNA"/>
</dbReference>
<feature type="compositionally biased region" description="Basic and acidic residues" evidence="2">
    <location>
        <begin position="11"/>
        <end position="20"/>
    </location>
</feature>
<dbReference type="AlphaFoldDB" id="A0AAU9UWE8"/>
<organism evidence="3 4">
    <name type="scientific">Euphydryas editha</name>
    <name type="common">Edith's checkerspot</name>
    <dbReference type="NCBI Taxonomy" id="104508"/>
    <lineage>
        <taxon>Eukaryota</taxon>
        <taxon>Metazoa</taxon>
        <taxon>Ecdysozoa</taxon>
        <taxon>Arthropoda</taxon>
        <taxon>Hexapoda</taxon>
        <taxon>Insecta</taxon>
        <taxon>Pterygota</taxon>
        <taxon>Neoptera</taxon>
        <taxon>Endopterygota</taxon>
        <taxon>Lepidoptera</taxon>
        <taxon>Glossata</taxon>
        <taxon>Ditrysia</taxon>
        <taxon>Papilionoidea</taxon>
        <taxon>Nymphalidae</taxon>
        <taxon>Nymphalinae</taxon>
        <taxon>Euphydryas</taxon>
    </lineage>
</organism>
<evidence type="ECO:0000313" key="4">
    <source>
        <dbReference type="Proteomes" id="UP001153954"/>
    </source>
</evidence>
<feature type="region of interest" description="Disordered" evidence="2">
    <location>
        <begin position="1"/>
        <end position="20"/>
    </location>
</feature>
<dbReference type="InterPro" id="IPR011990">
    <property type="entry name" value="TPR-like_helical_dom_sf"/>
</dbReference>
<dbReference type="GO" id="GO:0000127">
    <property type="term" value="C:transcription factor TFIIIC complex"/>
    <property type="evidence" value="ECO:0007669"/>
    <property type="project" value="TreeGrafter"/>
</dbReference>
<evidence type="ECO:0000313" key="3">
    <source>
        <dbReference type="EMBL" id="CAH2102231.1"/>
    </source>
</evidence>
<evidence type="ECO:0000256" key="2">
    <source>
        <dbReference type="SAM" id="MobiDB-lite"/>
    </source>
</evidence>
<accession>A0AAU9UWE8</accession>
<dbReference type="Gene3D" id="1.25.40.10">
    <property type="entry name" value="Tetratricopeptide repeat domain"/>
    <property type="match status" value="3"/>
</dbReference>
<keyword evidence="4" id="KW-1185">Reference proteome</keyword>
<evidence type="ECO:0000256" key="1">
    <source>
        <dbReference type="PROSITE-ProRule" id="PRU00339"/>
    </source>
</evidence>
<dbReference type="Pfam" id="PF13174">
    <property type="entry name" value="TPR_6"/>
    <property type="match status" value="1"/>
</dbReference>
<feature type="compositionally biased region" description="Polar residues" evidence="2">
    <location>
        <begin position="1"/>
        <end position="10"/>
    </location>
</feature>
<dbReference type="PROSITE" id="PS50005">
    <property type="entry name" value="TPR"/>
    <property type="match status" value="1"/>
</dbReference>
<dbReference type="GO" id="GO:0006383">
    <property type="term" value="P:transcription by RNA polymerase III"/>
    <property type="evidence" value="ECO:0007669"/>
    <property type="project" value="InterPro"/>
</dbReference>
<feature type="repeat" description="TPR" evidence="1">
    <location>
        <begin position="729"/>
        <end position="762"/>
    </location>
</feature>
<protein>
    <recommendedName>
        <fullName evidence="5">General transcription factor 3C polypeptide 3</fullName>
    </recommendedName>
</protein>
<dbReference type="SMART" id="SM00028">
    <property type="entry name" value="TPR"/>
    <property type="match status" value="4"/>
</dbReference>
<dbReference type="Proteomes" id="UP001153954">
    <property type="component" value="Unassembled WGS sequence"/>
</dbReference>
<proteinExistence type="predicted"/>
<name>A0AAU9UWE8_EUPED</name>